<proteinExistence type="predicted"/>
<keyword evidence="5" id="KW-1185">Reference proteome</keyword>
<dbReference type="SMART" id="SM00264">
    <property type="entry name" value="BAG"/>
    <property type="match status" value="1"/>
</dbReference>
<dbReference type="Pfam" id="PF02179">
    <property type="entry name" value="BAG"/>
    <property type="match status" value="1"/>
</dbReference>
<reference evidence="4" key="1">
    <citation type="submission" date="2023-02" db="EMBL/GenBank/DDBJ databases">
        <title>Genome of toxic invasive species Heracleum sosnowskyi carries increased number of genes despite the absence of recent whole-genome duplications.</title>
        <authorList>
            <person name="Schelkunov M."/>
            <person name="Shtratnikova V."/>
            <person name="Makarenko M."/>
            <person name="Klepikova A."/>
            <person name="Omelchenko D."/>
            <person name="Novikova G."/>
            <person name="Obukhova E."/>
            <person name="Bogdanov V."/>
            <person name="Penin A."/>
            <person name="Logacheva M."/>
        </authorList>
    </citation>
    <scope>NUCLEOTIDE SEQUENCE</scope>
    <source>
        <strain evidence="4">Hsosn_3</strain>
        <tissue evidence="4">Leaf</tissue>
    </source>
</reference>
<evidence type="ECO:0000256" key="1">
    <source>
        <dbReference type="ARBA" id="ARBA00023186"/>
    </source>
</evidence>
<organism evidence="4 5">
    <name type="scientific">Heracleum sosnowskyi</name>
    <dbReference type="NCBI Taxonomy" id="360622"/>
    <lineage>
        <taxon>Eukaryota</taxon>
        <taxon>Viridiplantae</taxon>
        <taxon>Streptophyta</taxon>
        <taxon>Embryophyta</taxon>
        <taxon>Tracheophyta</taxon>
        <taxon>Spermatophyta</taxon>
        <taxon>Magnoliopsida</taxon>
        <taxon>eudicotyledons</taxon>
        <taxon>Gunneridae</taxon>
        <taxon>Pentapetalae</taxon>
        <taxon>asterids</taxon>
        <taxon>campanulids</taxon>
        <taxon>Apiales</taxon>
        <taxon>Apiaceae</taxon>
        <taxon>Apioideae</taxon>
        <taxon>apioid superclade</taxon>
        <taxon>Tordylieae</taxon>
        <taxon>Tordyliinae</taxon>
        <taxon>Heracleum</taxon>
    </lineage>
</organism>
<comment type="caution">
    <text evidence="4">The sequence shown here is derived from an EMBL/GenBank/DDBJ whole genome shotgun (WGS) entry which is preliminary data.</text>
</comment>
<accession>A0AAD8I2G3</accession>
<feature type="region of interest" description="Disordered" evidence="2">
    <location>
        <begin position="1"/>
        <end position="26"/>
    </location>
</feature>
<dbReference type="InterPro" id="IPR003103">
    <property type="entry name" value="BAG_domain"/>
</dbReference>
<sequence length="132" mass="14701">MLNVKQEGGPRGTKKSEHASTNGVPNQMFSEAEAAVIIQSVYRGFEVGRWEPLKKLKEIARIEGELNKVRLDVQNLVSSGSGNIDKQRMVIGETIMKLLLQLDTMQGLHPSVRNIRKYVAKGLVSLQEKLDS</sequence>
<dbReference type="Gene3D" id="1.20.58.120">
    <property type="entry name" value="BAG domain"/>
    <property type="match status" value="1"/>
</dbReference>
<dbReference type="InterPro" id="IPR040400">
    <property type="entry name" value="BAG5/6/7/8"/>
</dbReference>
<evidence type="ECO:0000313" key="5">
    <source>
        <dbReference type="Proteomes" id="UP001237642"/>
    </source>
</evidence>
<reference evidence="4" key="2">
    <citation type="submission" date="2023-05" db="EMBL/GenBank/DDBJ databases">
        <authorList>
            <person name="Schelkunov M.I."/>
        </authorList>
    </citation>
    <scope>NUCLEOTIDE SEQUENCE</scope>
    <source>
        <strain evidence="4">Hsosn_3</strain>
        <tissue evidence="4">Leaf</tissue>
    </source>
</reference>
<dbReference type="PANTHER" id="PTHR33322">
    <property type="entry name" value="BAG DOMAIN CONTAINING PROTEIN, EXPRESSED"/>
    <property type="match status" value="1"/>
</dbReference>
<dbReference type="GO" id="GO:0006457">
    <property type="term" value="P:protein folding"/>
    <property type="evidence" value="ECO:0007669"/>
    <property type="project" value="TreeGrafter"/>
</dbReference>
<dbReference type="GO" id="GO:0009506">
    <property type="term" value="C:plasmodesma"/>
    <property type="evidence" value="ECO:0007669"/>
    <property type="project" value="TreeGrafter"/>
</dbReference>
<keyword evidence="1" id="KW-0143">Chaperone</keyword>
<dbReference type="AlphaFoldDB" id="A0AAD8I2G3"/>
<dbReference type="GO" id="GO:0051087">
    <property type="term" value="F:protein-folding chaperone binding"/>
    <property type="evidence" value="ECO:0007669"/>
    <property type="project" value="InterPro"/>
</dbReference>
<evidence type="ECO:0000259" key="3">
    <source>
        <dbReference type="PROSITE" id="PS51035"/>
    </source>
</evidence>
<evidence type="ECO:0000256" key="2">
    <source>
        <dbReference type="SAM" id="MobiDB-lite"/>
    </source>
</evidence>
<feature type="domain" description="BAG" evidence="3">
    <location>
        <begin position="58"/>
        <end position="132"/>
    </location>
</feature>
<name>A0AAD8I2G3_9APIA</name>
<protein>
    <recommendedName>
        <fullName evidence="3">BAG domain-containing protein</fullName>
    </recommendedName>
</protein>
<dbReference type="Proteomes" id="UP001237642">
    <property type="component" value="Unassembled WGS sequence"/>
</dbReference>
<dbReference type="SUPFAM" id="SSF63491">
    <property type="entry name" value="BAG domain"/>
    <property type="match status" value="1"/>
</dbReference>
<dbReference type="PROSITE" id="PS51035">
    <property type="entry name" value="BAG"/>
    <property type="match status" value="1"/>
</dbReference>
<dbReference type="PANTHER" id="PTHR33322:SF16">
    <property type="entry name" value="BAG FAMILY MOLECULAR CHAPERONE REGULATOR 6"/>
    <property type="match status" value="1"/>
</dbReference>
<gene>
    <name evidence="4" type="ORF">POM88_032975</name>
</gene>
<dbReference type="InterPro" id="IPR036533">
    <property type="entry name" value="BAG_dom_sf"/>
</dbReference>
<evidence type="ECO:0000313" key="4">
    <source>
        <dbReference type="EMBL" id="KAK1376782.1"/>
    </source>
</evidence>
<dbReference type="EMBL" id="JAUIZM010000007">
    <property type="protein sequence ID" value="KAK1376782.1"/>
    <property type="molecule type" value="Genomic_DNA"/>
</dbReference>